<evidence type="ECO:0000256" key="2">
    <source>
        <dbReference type="ARBA" id="ARBA00022448"/>
    </source>
</evidence>
<dbReference type="InterPro" id="IPR007210">
    <property type="entry name" value="ABC_Gly_betaine_transp_sub-bd"/>
</dbReference>
<dbReference type="PANTHER" id="PTHR47737:SF1">
    <property type="entry name" value="GLYCINE BETAINE_PROLINE BETAINE TRANSPORT SYSTEM PERMEASE PROTEIN PROW"/>
    <property type="match status" value="1"/>
</dbReference>
<dbReference type="OrthoDB" id="9787902at2"/>
<gene>
    <name evidence="7" type="ORF">SAMN05421734_1162</name>
</gene>
<dbReference type="PANTHER" id="PTHR47737">
    <property type="entry name" value="GLYCINE BETAINE/PROLINE BETAINE TRANSPORT SYSTEM PERMEASE PROTEIN PROW"/>
    <property type="match status" value="1"/>
</dbReference>
<dbReference type="GO" id="GO:0015226">
    <property type="term" value="F:carnitine transmembrane transporter activity"/>
    <property type="evidence" value="ECO:0007669"/>
    <property type="project" value="TreeGrafter"/>
</dbReference>
<dbReference type="GO" id="GO:0031460">
    <property type="term" value="P:glycine betaine transport"/>
    <property type="evidence" value="ECO:0007669"/>
    <property type="project" value="TreeGrafter"/>
</dbReference>
<feature type="chain" id="PRO_5038893754" evidence="5">
    <location>
        <begin position="26"/>
        <end position="299"/>
    </location>
</feature>
<keyword evidence="8" id="KW-1185">Reference proteome</keyword>
<proteinExistence type="predicted"/>
<keyword evidence="4" id="KW-0472">Membrane</keyword>
<evidence type="ECO:0000256" key="4">
    <source>
        <dbReference type="ARBA" id="ARBA00023136"/>
    </source>
</evidence>
<dbReference type="Pfam" id="PF04069">
    <property type="entry name" value="OpuAC"/>
    <property type="match status" value="2"/>
</dbReference>
<organism evidence="7 8">
    <name type="scientific">Pelagirhabdus alkalitolerans</name>
    <dbReference type="NCBI Taxonomy" id="1612202"/>
    <lineage>
        <taxon>Bacteria</taxon>
        <taxon>Bacillati</taxon>
        <taxon>Bacillota</taxon>
        <taxon>Bacilli</taxon>
        <taxon>Bacillales</taxon>
        <taxon>Bacillaceae</taxon>
        <taxon>Pelagirhabdus</taxon>
    </lineage>
</organism>
<accession>A0A1G6NCS2</accession>
<evidence type="ECO:0000256" key="3">
    <source>
        <dbReference type="ARBA" id="ARBA00022475"/>
    </source>
</evidence>
<dbReference type="RefSeq" id="WP_090797352.1">
    <property type="nucleotide sequence ID" value="NZ_FMYI01000016.1"/>
</dbReference>
<feature type="domain" description="ABC-type glycine betaine transport system substrate-binding" evidence="6">
    <location>
        <begin position="199"/>
        <end position="296"/>
    </location>
</feature>
<comment type="subcellular location">
    <subcellularLocation>
        <location evidence="1">Cell membrane</location>
    </subcellularLocation>
</comment>
<evidence type="ECO:0000259" key="6">
    <source>
        <dbReference type="Pfam" id="PF04069"/>
    </source>
</evidence>
<evidence type="ECO:0000313" key="8">
    <source>
        <dbReference type="Proteomes" id="UP000242949"/>
    </source>
</evidence>
<dbReference type="STRING" id="1612202.SAMN05421734_1162"/>
<evidence type="ECO:0000256" key="5">
    <source>
        <dbReference type="SAM" id="SignalP"/>
    </source>
</evidence>
<dbReference type="GO" id="GO:0043190">
    <property type="term" value="C:ATP-binding cassette (ABC) transporter complex"/>
    <property type="evidence" value="ECO:0007669"/>
    <property type="project" value="InterPro"/>
</dbReference>
<dbReference type="AlphaFoldDB" id="A0A1G6NCS2"/>
<dbReference type="EMBL" id="FMYI01000016">
    <property type="protein sequence ID" value="SDC65234.1"/>
    <property type="molecule type" value="Genomic_DNA"/>
</dbReference>
<dbReference type="SUPFAM" id="SSF53850">
    <property type="entry name" value="Periplasmic binding protein-like II"/>
    <property type="match status" value="2"/>
</dbReference>
<sequence length="299" mass="33302">MKTFKNFYFMSILILIALVGLVGCGTDDDQVEGTGAAIDYTLTGIEPGAGAMESTEQAINTYDNLSEYELEESSTAGMLTELGNAIDAEEPIVVVGWTPHWKFARYDLKYLDDPEEAFGGVEYIHTIVREGLEEDMPEAFTVLDRFEWEVEDMEQLMLMNYEDEIEYEEAASIWIEENRDQVDEWLEGVDQVDGESFELALMPWDSELASAAVMSHILTEVGYDVTETPVDPAVVFQSLATGDADGSVAPWLPITQGHLYDEHADDIVDLGPNLEGARIGLVVPEYMDIDSIEDLEPVE</sequence>
<dbReference type="Proteomes" id="UP000242949">
    <property type="component" value="Unassembled WGS sequence"/>
</dbReference>
<dbReference type="GO" id="GO:0015871">
    <property type="term" value="P:choline transport"/>
    <property type="evidence" value="ECO:0007669"/>
    <property type="project" value="TreeGrafter"/>
</dbReference>
<protein>
    <submittedName>
        <fullName evidence="7">Glycine betaine/proline transport system substrate-binding protein</fullName>
    </submittedName>
</protein>
<dbReference type="Gene3D" id="3.10.105.10">
    <property type="entry name" value="Dipeptide-binding Protein, Domain 3"/>
    <property type="match status" value="1"/>
</dbReference>
<name>A0A1G6NCS2_9BACI</name>
<evidence type="ECO:0000256" key="1">
    <source>
        <dbReference type="ARBA" id="ARBA00004236"/>
    </source>
</evidence>
<evidence type="ECO:0000313" key="7">
    <source>
        <dbReference type="EMBL" id="SDC65234.1"/>
    </source>
</evidence>
<keyword evidence="5" id="KW-0732">Signal</keyword>
<feature type="signal peptide" evidence="5">
    <location>
        <begin position="1"/>
        <end position="25"/>
    </location>
</feature>
<keyword evidence="3" id="KW-1003">Cell membrane</keyword>
<dbReference type="PROSITE" id="PS51257">
    <property type="entry name" value="PROKAR_LIPOPROTEIN"/>
    <property type="match status" value="1"/>
</dbReference>
<dbReference type="GO" id="GO:0005275">
    <property type="term" value="F:amine transmembrane transporter activity"/>
    <property type="evidence" value="ECO:0007669"/>
    <property type="project" value="TreeGrafter"/>
</dbReference>
<reference evidence="8" key="1">
    <citation type="submission" date="2016-09" db="EMBL/GenBank/DDBJ databases">
        <authorList>
            <person name="Varghese N."/>
            <person name="Submissions S."/>
        </authorList>
    </citation>
    <scope>NUCLEOTIDE SEQUENCE [LARGE SCALE GENOMIC DNA]</scope>
    <source>
        <strain evidence="8">S5</strain>
    </source>
</reference>
<keyword evidence="2" id="KW-0813">Transport</keyword>
<dbReference type="Gene3D" id="3.40.190.100">
    <property type="entry name" value="Glycine betaine-binding periplasmic protein, domain 2"/>
    <property type="match status" value="1"/>
</dbReference>
<feature type="domain" description="ABC-type glycine betaine transport system substrate-binding" evidence="6">
    <location>
        <begin position="39"/>
        <end position="177"/>
    </location>
</feature>